<keyword evidence="2" id="KW-0233">DNA recombination</keyword>
<evidence type="ECO:0000313" key="5">
    <source>
        <dbReference type="Proteomes" id="UP000556084"/>
    </source>
</evidence>
<proteinExistence type="predicted"/>
<comment type="caution">
    <text evidence="4">The sequence shown here is derived from an EMBL/GenBank/DDBJ whole genome shotgun (WGS) entry which is preliminary data.</text>
</comment>
<gene>
    <name evidence="4" type="ORF">FHS39_002510</name>
</gene>
<dbReference type="Proteomes" id="UP000556084">
    <property type="component" value="Unassembled WGS sequence"/>
</dbReference>
<protein>
    <submittedName>
        <fullName evidence="4">Integrase</fullName>
    </submittedName>
</protein>
<dbReference type="RefSeq" id="WP_184349319.1">
    <property type="nucleotide sequence ID" value="NZ_JACHJH010000003.1"/>
</dbReference>
<evidence type="ECO:0000256" key="1">
    <source>
        <dbReference type="ARBA" id="ARBA00023125"/>
    </source>
</evidence>
<dbReference type="InterPro" id="IPR013762">
    <property type="entry name" value="Integrase-like_cat_sf"/>
</dbReference>
<evidence type="ECO:0000256" key="3">
    <source>
        <dbReference type="SAM" id="MobiDB-lite"/>
    </source>
</evidence>
<accession>A0A7W7PKQ8</accession>
<evidence type="ECO:0000256" key="2">
    <source>
        <dbReference type="ARBA" id="ARBA00023172"/>
    </source>
</evidence>
<dbReference type="GO" id="GO:0006310">
    <property type="term" value="P:DNA recombination"/>
    <property type="evidence" value="ECO:0007669"/>
    <property type="project" value="UniProtKB-KW"/>
</dbReference>
<dbReference type="InterPro" id="IPR010998">
    <property type="entry name" value="Integrase_recombinase_N"/>
</dbReference>
<feature type="region of interest" description="Disordered" evidence="3">
    <location>
        <begin position="158"/>
        <end position="182"/>
    </location>
</feature>
<dbReference type="EMBL" id="JACHJH010000003">
    <property type="protein sequence ID" value="MBB4893479.1"/>
    <property type="molecule type" value="Genomic_DNA"/>
</dbReference>
<dbReference type="GO" id="GO:0003677">
    <property type="term" value="F:DNA binding"/>
    <property type="evidence" value="ECO:0007669"/>
    <property type="project" value="UniProtKB-KW"/>
</dbReference>
<evidence type="ECO:0000313" key="4">
    <source>
        <dbReference type="EMBL" id="MBB4893479.1"/>
    </source>
</evidence>
<organism evidence="4 5">
    <name type="scientific">Streptomyces olivoverticillatus</name>
    <dbReference type="NCBI Taxonomy" id="66427"/>
    <lineage>
        <taxon>Bacteria</taxon>
        <taxon>Bacillati</taxon>
        <taxon>Actinomycetota</taxon>
        <taxon>Actinomycetes</taxon>
        <taxon>Kitasatosporales</taxon>
        <taxon>Streptomycetaceae</taxon>
        <taxon>Streptomyces</taxon>
    </lineage>
</organism>
<dbReference type="GO" id="GO:0015074">
    <property type="term" value="P:DNA integration"/>
    <property type="evidence" value="ECO:0007669"/>
    <property type="project" value="InterPro"/>
</dbReference>
<dbReference type="SUPFAM" id="SSF56349">
    <property type="entry name" value="DNA breaking-rejoining enzymes"/>
    <property type="match status" value="1"/>
</dbReference>
<name>A0A7W7PKQ8_9ACTN</name>
<dbReference type="AlphaFoldDB" id="A0A7W7PKQ8"/>
<dbReference type="Gene3D" id="1.10.150.130">
    <property type="match status" value="1"/>
</dbReference>
<sequence length="430" mass="49476">MAYAEKRVSTAKGSKGKVTWRSRYKRPDGTWGSEAGFPTKKTAERWGEEQETAIRAGRWVDPELMRKHFGVWAREWMAAQKPRGRTTINRWERLEAHILPQWEYTPLIAFNWFEVEAWARTLTCHPSTTRKSVQIMSQILTGAVDAQHLTVNPLHRRQLTGLASPETPKPTPVEQDDDIGDRVDAGDGVIATPEEVLLIARRLGPVVGLHLVTLAWTGMRFEELVGLRRPNALRRRRQRYDDGFFECPVIRVDKDTGAFVQYLVRGEDGRRRIFRGLEPPKNEQSARDIDIPPFLEKLLREHLDGWPHEHVFTRPTGVLWWRSHWCGVLRPAADGRDARPNARSKAGKEAWEPIKPGLTARDLRKTHDSWQEEVGVKPVLGYEQMGHKYPGIKGTYRRPTPAMRKHRLEGLQLLFDRALANLGWGSVWEK</sequence>
<dbReference type="InterPro" id="IPR011010">
    <property type="entry name" value="DNA_brk_join_enz"/>
</dbReference>
<dbReference type="Gene3D" id="1.10.443.10">
    <property type="entry name" value="Intergrase catalytic core"/>
    <property type="match status" value="1"/>
</dbReference>
<keyword evidence="5" id="KW-1185">Reference proteome</keyword>
<reference evidence="4 5" key="1">
    <citation type="submission" date="2020-08" db="EMBL/GenBank/DDBJ databases">
        <title>Genomic Encyclopedia of Type Strains, Phase III (KMG-III): the genomes of soil and plant-associated and newly described type strains.</title>
        <authorList>
            <person name="Whitman W."/>
        </authorList>
    </citation>
    <scope>NUCLEOTIDE SEQUENCE [LARGE SCALE GENOMIC DNA]</scope>
    <source>
        <strain evidence="4 5">CECT 3266</strain>
    </source>
</reference>
<keyword evidence="1" id="KW-0238">DNA-binding</keyword>